<sequence>MHGSGALLSPSARRSLRTPEPCPHPAVSSAPLGVLRLQWAQCDLCLQATVAGLLPTPNPSVLPLPFQLILRVCPPRSPPPLGWSPILPPKVRHRDPHGVVRGEKTACGSQDPHAAAPGSGCRCGAACMHAHSHVSLHICATW</sequence>
<gene>
    <name evidence="1" type="ORF">MRATA1EN22A_LOCUS27976</name>
</gene>
<name>A0AC60A7R3_RANTA</name>
<dbReference type="EMBL" id="OX596093">
    <property type="protein sequence ID" value="CAN0569448.1"/>
    <property type="molecule type" value="Genomic_DNA"/>
</dbReference>
<reference evidence="1" key="1">
    <citation type="submission" date="2023-05" db="EMBL/GenBank/DDBJ databases">
        <authorList>
            <consortium name="ELIXIR-Norway"/>
        </authorList>
    </citation>
    <scope>NUCLEOTIDE SEQUENCE</scope>
</reference>
<reference evidence="1" key="2">
    <citation type="submission" date="2025-03" db="EMBL/GenBank/DDBJ databases">
        <authorList>
            <consortium name="ELIXIR-Norway"/>
            <consortium name="Elixir Norway"/>
        </authorList>
    </citation>
    <scope>NUCLEOTIDE SEQUENCE</scope>
</reference>
<dbReference type="Proteomes" id="UP001162501">
    <property type="component" value="Chromosome 9"/>
</dbReference>
<evidence type="ECO:0000313" key="2">
    <source>
        <dbReference type="Proteomes" id="UP001162501"/>
    </source>
</evidence>
<protein>
    <submittedName>
        <fullName evidence="1">Uncharacterized protein</fullName>
    </submittedName>
</protein>
<organism evidence="1 2">
    <name type="scientific">Rangifer tarandus platyrhynchus</name>
    <name type="common">Svalbard reindeer</name>
    <dbReference type="NCBI Taxonomy" id="3082113"/>
    <lineage>
        <taxon>Eukaryota</taxon>
        <taxon>Metazoa</taxon>
        <taxon>Chordata</taxon>
        <taxon>Craniata</taxon>
        <taxon>Vertebrata</taxon>
        <taxon>Euteleostomi</taxon>
        <taxon>Mammalia</taxon>
        <taxon>Eutheria</taxon>
        <taxon>Laurasiatheria</taxon>
        <taxon>Artiodactyla</taxon>
        <taxon>Ruminantia</taxon>
        <taxon>Pecora</taxon>
        <taxon>Cervidae</taxon>
        <taxon>Odocoileinae</taxon>
        <taxon>Rangifer</taxon>
    </lineage>
</organism>
<proteinExistence type="predicted"/>
<evidence type="ECO:0000313" key="1">
    <source>
        <dbReference type="EMBL" id="CAN0569448.1"/>
    </source>
</evidence>
<accession>A0AC60A7R3</accession>